<proteinExistence type="predicted"/>
<keyword evidence="1" id="KW-1133">Transmembrane helix</keyword>
<dbReference type="Proteomes" id="UP000295777">
    <property type="component" value="Unassembled WGS sequence"/>
</dbReference>
<dbReference type="InterPro" id="IPR011990">
    <property type="entry name" value="TPR-like_helical_dom_sf"/>
</dbReference>
<evidence type="ECO:0008006" key="4">
    <source>
        <dbReference type="Google" id="ProtNLM"/>
    </source>
</evidence>
<keyword evidence="1" id="KW-0812">Transmembrane</keyword>
<evidence type="ECO:0000313" key="2">
    <source>
        <dbReference type="EMBL" id="TCK06546.1"/>
    </source>
</evidence>
<gene>
    <name evidence="2" type="ORF">CLV27_0348</name>
</gene>
<sequence length="226" mass="25557">MKKPPYRAYRKKEKKKEELPVHLPEKIDTPEAEQLVSDLYRIAHFLSANWKKIAGALLLFAVIAGSYGGYVWQKNQKELKAARIVDEGLYFLRSGNEKKATELFSKALKEYKGAPSTKIAAFLLAKIEKKEELLRELSKTDSFLVSPPSKTGMVAAEIDKNDLDAAQKIISQIKRDKDWTYPEAIYDRLLIALKKGDSESAKDALETLKGDYPNLPITTLARRIAE</sequence>
<dbReference type="EMBL" id="SMFV01000001">
    <property type="protein sequence ID" value="TCK06546.1"/>
    <property type="molecule type" value="Genomic_DNA"/>
</dbReference>
<dbReference type="OrthoDB" id="13266at2"/>
<dbReference type="AlphaFoldDB" id="A0A4V2PDW7"/>
<keyword evidence="3" id="KW-1185">Reference proteome</keyword>
<dbReference type="SUPFAM" id="SSF48452">
    <property type="entry name" value="TPR-like"/>
    <property type="match status" value="1"/>
</dbReference>
<name>A0A4V2PDW7_9BACT</name>
<accession>A0A4V2PDW7</accession>
<evidence type="ECO:0000256" key="1">
    <source>
        <dbReference type="SAM" id="Phobius"/>
    </source>
</evidence>
<evidence type="ECO:0000313" key="3">
    <source>
        <dbReference type="Proteomes" id="UP000295777"/>
    </source>
</evidence>
<dbReference type="Gene3D" id="1.25.40.10">
    <property type="entry name" value="Tetratricopeptide repeat domain"/>
    <property type="match status" value="1"/>
</dbReference>
<dbReference type="RefSeq" id="WP_132525189.1">
    <property type="nucleotide sequence ID" value="NZ_SMFV01000001.1"/>
</dbReference>
<feature type="transmembrane region" description="Helical" evidence="1">
    <location>
        <begin position="53"/>
        <end position="72"/>
    </location>
</feature>
<keyword evidence="1" id="KW-0472">Membrane</keyword>
<comment type="caution">
    <text evidence="2">The sequence shown here is derived from an EMBL/GenBank/DDBJ whole genome shotgun (WGS) entry which is preliminary data.</text>
</comment>
<protein>
    <recommendedName>
        <fullName evidence="4">Tetratricopeptide repeat-like domain-containing protein</fullName>
    </recommendedName>
</protein>
<reference evidence="2 3" key="1">
    <citation type="submission" date="2019-03" db="EMBL/GenBank/DDBJ databases">
        <title>Genomic Encyclopedia of Archaeal and Bacterial Type Strains, Phase II (KMG-II): from individual species to whole genera.</title>
        <authorList>
            <person name="Goeker M."/>
        </authorList>
    </citation>
    <scope>NUCLEOTIDE SEQUENCE [LARGE SCALE GENOMIC DNA]</scope>
    <source>
        <strain evidence="2 3">DSM 24425</strain>
    </source>
</reference>
<organism evidence="2 3">
    <name type="scientific">Phorcysia thermohydrogeniphila</name>
    <dbReference type="NCBI Taxonomy" id="936138"/>
    <lineage>
        <taxon>Bacteria</taxon>
        <taxon>Pseudomonadati</taxon>
        <taxon>Aquificota</taxon>
        <taxon>Aquificia</taxon>
        <taxon>Desulfurobacteriales</taxon>
        <taxon>Desulfurobacteriaceae</taxon>
        <taxon>Phorcysia</taxon>
    </lineage>
</organism>